<dbReference type="EMBL" id="CP047650">
    <property type="protein sequence ID" value="QHI98586.1"/>
    <property type="molecule type" value="Genomic_DNA"/>
</dbReference>
<dbReference type="Pfam" id="PF08893">
    <property type="entry name" value="DUF1839"/>
    <property type="match status" value="1"/>
</dbReference>
<gene>
    <name evidence="1" type="ORF">GT347_11615</name>
</gene>
<reference evidence="1 2" key="1">
    <citation type="submission" date="2020-01" db="EMBL/GenBank/DDBJ databases">
        <title>Genome sequencing of strain KACC 21265.</title>
        <authorList>
            <person name="Heo J."/>
            <person name="Kim S.-J."/>
            <person name="Kim J.-S."/>
            <person name="Hong S.-B."/>
            <person name="Kwon S.-W."/>
        </authorList>
    </citation>
    <scope>NUCLEOTIDE SEQUENCE [LARGE SCALE GENOMIC DNA]</scope>
    <source>
        <strain evidence="1 2">KACC 21265</strain>
    </source>
</reference>
<organism evidence="1 2">
    <name type="scientific">Xylophilus rhododendri</name>
    <dbReference type="NCBI Taxonomy" id="2697032"/>
    <lineage>
        <taxon>Bacteria</taxon>
        <taxon>Pseudomonadati</taxon>
        <taxon>Pseudomonadota</taxon>
        <taxon>Betaproteobacteria</taxon>
        <taxon>Burkholderiales</taxon>
        <taxon>Xylophilus</taxon>
    </lineage>
</organism>
<dbReference type="RefSeq" id="WP_160552103.1">
    <property type="nucleotide sequence ID" value="NZ_CP047650.1"/>
</dbReference>
<keyword evidence="2" id="KW-1185">Reference proteome</keyword>
<protein>
    <submittedName>
        <fullName evidence="1">DUF1839 family protein</fullName>
    </submittedName>
</protein>
<dbReference type="Proteomes" id="UP000464787">
    <property type="component" value="Chromosome"/>
</dbReference>
<name>A0A857J479_9BURK</name>
<dbReference type="InterPro" id="IPR014989">
    <property type="entry name" value="DUF1839"/>
</dbReference>
<evidence type="ECO:0000313" key="1">
    <source>
        <dbReference type="EMBL" id="QHI98586.1"/>
    </source>
</evidence>
<dbReference type="KEGG" id="xyk:GT347_11615"/>
<proteinExistence type="predicted"/>
<sequence>MSAMEQRETAELAQAASARVLPIAAEGYQVHALHREDQAWVQKNCYADVWIEALHALGLQPEAMLAFTVALSFEGDQWTFFKPPHRDLEELYGIEVEELNVWRGNILEHALHHVGEGKLVFTEADAFWMPDTAGTDYREQHTKSTIVINAVDLEQRRLGYFHNAGYFELGGEDFAHLFRLDYPHDPGYMPFFAEFARIDRLRESTPAALVATSIKLLRSHLARLPRENPIERFAARYPADVAWLQREGLSFYHRYAFATLRQLGANFELAASYLAWLSAHGEPGLATAQTAFLEISSGTKALLLKTARAVNTGRQVQFQELLQDMARAWSAGMDCLTRRYG</sequence>
<accession>A0A857J479</accession>
<dbReference type="AlphaFoldDB" id="A0A857J479"/>
<evidence type="ECO:0000313" key="2">
    <source>
        <dbReference type="Proteomes" id="UP000464787"/>
    </source>
</evidence>